<dbReference type="InterPro" id="IPR049151">
    <property type="entry name" value="CsgD-like_REC"/>
</dbReference>
<dbReference type="InterPro" id="IPR036388">
    <property type="entry name" value="WH-like_DNA-bd_sf"/>
</dbReference>
<dbReference type="AlphaFoldDB" id="A0AAV2VWU4"/>
<dbReference type="PANTHER" id="PTHR44688:SF16">
    <property type="entry name" value="DNA-BINDING TRANSCRIPTIONAL ACTIVATOR DEVR_DOSR"/>
    <property type="match status" value="1"/>
</dbReference>
<dbReference type="SMART" id="SM00421">
    <property type="entry name" value="HTH_LUXR"/>
    <property type="match status" value="1"/>
</dbReference>
<dbReference type="Pfam" id="PF21155">
    <property type="entry name" value="VpsT-like_REC"/>
    <property type="match status" value="1"/>
</dbReference>
<reference evidence="5 6" key="1">
    <citation type="journal article" date="2013" name="ISME J.">
        <title>Comparative genomics of pathogenic lineages of Vibrio nigripulchritudo identifies virulence-associated traits.</title>
        <authorList>
            <person name="Goudenege D."/>
            <person name="Labreuche Y."/>
            <person name="Krin E."/>
            <person name="Ansquer D."/>
            <person name="Mangenot S."/>
            <person name="Calteau A."/>
            <person name="Medigue C."/>
            <person name="Mazel D."/>
            <person name="Polz M.F."/>
            <person name="Le Roux F."/>
        </authorList>
    </citation>
    <scope>NUCLEOTIDE SEQUENCE [LARGE SCALE GENOMIC DNA]</scope>
    <source>
        <strain evidence="5 6">SOn1</strain>
    </source>
</reference>
<dbReference type="PRINTS" id="PR00038">
    <property type="entry name" value="HTHLUXR"/>
</dbReference>
<dbReference type="FunFam" id="1.10.10.10:FF:000153">
    <property type="entry name" value="LuxR family transcriptional regulator"/>
    <property type="match status" value="1"/>
</dbReference>
<dbReference type="Pfam" id="PF00196">
    <property type="entry name" value="GerE"/>
    <property type="match status" value="1"/>
</dbReference>
<evidence type="ECO:0000313" key="6">
    <source>
        <dbReference type="Proteomes" id="UP000018211"/>
    </source>
</evidence>
<dbReference type="Proteomes" id="UP000018211">
    <property type="component" value="Unassembled WGS sequence"/>
</dbReference>
<dbReference type="CDD" id="cd06170">
    <property type="entry name" value="LuxR_C_like"/>
    <property type="match status" value="1"/>
</dbReference>
<dbReference type="PROSITE" id="PS00622">
    <property type="entry name" value="HTH_LUXR_1"/>
    <property type="match status" value="1"/>
</dbReference>
<gene>
    <name evidence="5" type="ORF">VIBNISOn1_730006</name>
</gene>
<accession>A0AAV2VWU4</accession>
<dbReference type="InterPro" id="IPR000792">
    <property type="entry name" value="Tscrpt_reg_LuxR_C"/>
</dbReference>
<dbReference type="GO" id="GO:0003677">
    <property type="term" value="F:DNA binding"/>
    <property type="evidence" value="ECO:0007669"/>
    <property type="project" value="UniProtKB-KW"/>
</dbReference>
<keyword evidence="3" id="KW-0804">Transcription</keyword>
<dbReference type="Gene3D" id="1.10.10.10">
    <property type="entry name" value="Winged helix-like DNA-binding domain superfamily/Winged helix DNA-binding domain"/>
    <property type="match status" value="1"/>
</dbReference>
<protein>
    <submittedName>
        <fullName evidence="5">Transcriptional regulator VpsT</fullName>
    </submittedName>
</protein>
<evidence type="ECO:0000256" key="1">
    <source>
        <dbReference type="ARBA" id="ARBA00023015"/>
    </source>
</evidence>
<feature type="domain" description="HTH luxR-type" evidence="4">
    <location>
        <begin position="146"/>
        <end position="211"/>
    </location>
</feature>
<proteinExistence type="predicted"/>
<dbReference type="PANTHER" id="PTHR44688">
    <property type="entry name" value="DNA-BINDING TRANSCRIPTIONAL ACTIVATOR DEVR_DOSR"/>
    <property type="match status" value="1"/>
</dbReference>
<dbReference type="GO" id="GO:0006355">
    <property type="term" value="P:regulation of DNA-templated transcription"/>
    <property type="evidence" value="ECO:0007669"/>
    <property type="project" value="InterPro"/>
</dbReference>
<evidence type="ECO:0000256" key="2">
    <source>
        <dbReference type="ARBA" id="ARBA00023125"/>
    </source>
</evidence>
<keyword evidence="1" id="KW-0805">Transcription regulation</keyword>
<keyword evidence="2" id="KW-0238">DNA-binding</keyword>
<evidence type="ECO:0000259" key="4">
    <source>
        <dbReference type="PROSITE" id="PS50043"/>
    </source>
</evidence>
<evidence type="ECO:0000256" key="3">
    <source>
        <dbReference type="ARBA" id="ARBA00023163"/>
    </source>
</evidence>
<sequence>MKETNLLPHFYLVSDQSLLHHLEKDIQHHLSRQFQRITTRELIRLNSNESEHFIIVDLTAIEDIGFLQQTLNSTVTKRFLVLLNAQKHLTLSDVLKWQGLSGYFLVNEDVEKIMMGIRCILRGQSWLPRETMTQVVEYYQSIEASKPTFEIELTRRELDVLHSLKSGASNLEIADELFISEHTIKSHLYNIFKKLDVKNRIQAMAWAKQHLPS</sequence>
<dbReference type="InterPro" id="IPR016032">
    <property type="entry name" value="Sig_transdc_resp-reg_C-effctor"/>
</dbReference>
<dbReference type="EMBL" id="CAOF01000168">
    <property type="protein sequence ID" value="CCO48946.1"/>
    <property type="molecule type" value="Genomic_DNA"/>
</dbReference>
<dbReference type="PROSITE" id="PS50043">
    <property type="entry name" value="HTH_LUXR_2"/>
    <property type="match status" value="1"/>
</dbReference>
<evidence type="ECO:0000313" key="5">
    <source>
        <dbReference type="EMBL" id="CCO48946.1"/>
    </source>
</evidence>
<name>A0AAV2VWU4_9VIBR</name>
<comment type="caution">
    <text evidence="5">The sequence shown here is derived from an EMBL/GenBank/DDBJ whole genome shotgun (WGS) entry which is preliminary data.</text>
</comment>
<dbReference type="SUPFAM" id="SSF46894">
    <property type="entry name" value="C-terminal effector domain of the bipartite response regulators"/>
    <property type="match status" value="1"/>
</dbReference>
<dbReference type="RefSeq" id="WP_022613257.1">
    <property type="nucleotide sequence ID" value="NZ_LK391965.1"/>
</dbReference>
<organism evidence="5 6">
    <name type="scientific">Vibrio nigripulchritudo SOn1</name>
    <dbReference type="NCBI Taxonomy" id="1238450"/>
    <lineage>
        <taxon>Bacteria</taxon>
        <taxon>Pseudomonadati</taxon>
        <taxon>Pseudomonadota</taxon>
        <taxon>Gammaproteobacteria</taxon>
        <taxon>Vibrionales</taxon>
        <taxon>Vibrionaceae</taxon>
        <taxon>Vibrio</taxon>
    </lineage>
</organism>
<dbReference type="Gene3D" id="3.40.50.2300">
    <property type="match status" value="1"/>
</dbReference>